<keyword evidence="1" id="KW-0802">TPR repeat</keyword>
<feature type="repeat" description="TPR" evidence="1">
    <location>
        <begin position="67"/>
        <end position="100"/>
    </location>
</feature>
<comment type="caution">
    <text evidence="2">The sequence shown here is derived from an EMBL/GenBank/DDBJ whole genome shotgun (WGS) entry which is preliminary data.</text>
</comment>
<organism evidence="2 3">
    <name type="scientific">Brevundimonas subvibrioides</name>
    <dbReference type="NCBI Taxonomy" id="74313"/>
    <lineage>
        <taxon>Bacteria</taxon>
        <taxon>Pseudomonadati</taxon>
        <taxon>Pseudomonadota</taxon>
        <taxon>Alphaproteobacteria</taxon>
        <taxon>Caulobacterales</taxon>
        <taxon>Caulobacteraceae</taxon>
        <taxon>Brevundimonas</taxon>
    </lineage>
</organism>
<sequence>MGWTGDLNFMREKIVGAARRTVKAAAETVGAPTKSLSALASAARARQDWNVDLYYRRLICEKNPESAGAWLQYGHSLKETGFYVRSEAAYNRALALKPLDAEVILQLGHLSKIMGRMRAAKAFFKEAERLSHPDKEGIAFELGLLKKTDNSQIFWDAPHGPEREGLHVFLSVNVGKVAENDKAAVGANLGASDYSYAFAMRGFIQALEMLGIEHSVIQNPEYISDIRARSGAAHNIHLGFYPPEGMRVLKGAYNINCCAWEFDRLRSPAEVTSYHAFADQATMLNVPDEIWTPSQAGAEAFIASGVTRPVRMVSAPVMENIAGQPRPRFRTWGHVDKIASRIGLGSWQPLAILPDVQPSINLASASRRSSLRALIQNSDGAEPPPIFLSVFNLHDRRKNAKVMLDAFMAFSASNPDALLLLKVSTPSRGHVPVNQLIMEEQLFTAGDMVPMMVSERIWLSDQILTRDELTALYDLADFYVCTSHGEGQNLPLIEAMSRGVVPVSVDNTAMSSYIRPENAVVIPSHEGVLNRKLAGRYGMFGAKTFYSSSDDTAAALEQAVALDAATYEVRSANAIEAIRETFGPASFEEALRDVGRRLESGAEA</sequence>
<reference evidence="2 3" key="1">
    <citation type="submission" date="2017-03" db="EMBL/GenBank/DDBJ databases">
        <title>Lifting the veil on microbial sulfur biogeochemistry in mining wastewaters.</title>
        <authorList>
            <person name="Kantor R.S."/>
            <person name="Colenbrander Nelson T."/>
            <person name="Marshall S."/>
            <person name="Bennett D."/>
            <person name="Apte S."/>
            <person name="Camacho D."/>
            <person name="Thomas B.C."/>
            <person name="Warren L.A."/>
            <person name="Banfield J.F."/>
        </authorList>
    </citation>
    <scope>NUCLEOTIDE SEQUENCE [LARGE SCALE GENOMIC DNA]</scope>
    <source>
        <strain evidence="2">32-68-21</strain>
    </source>
</reference>
<evidence type="ECO:0000256" key="1">
    <source>
        <dbReference type="PROSITE-ProRule" id="PRU00339"/>
    </source>
</evidence>
<evidence type="ECO:0000313" key="3">
    <source>
        <dbReference type="Proteomes" id="UP000216147"/>
    </source>
</evidence>
<dbReference type="AlphaFoldDB" id="A0A258HH84"/>
<dbReference type="Proteomes" id="UP000216147">
    <property type="component" value="Unassembled WGS sequence"/>
</dbReference>
<proteinExistence type="predicted"/>
<evidence type="ECO:0000313" key="2">
    <source>
        <dbReference type="EMBL" id="OYX56341.1"/>
    </source>
</evidence>
<dbReference type="InterPro" id="IPR019734">
    <property type="entry name" value="TPR_rpt"/>
</dbReference>
<dbReference type="Pfam" id="PF13692">
    <property type="entry name" value="Glyco_trans_1_4"/>
    <property type="match status" value="1"/>
</dbReference>
<dbReference type="PROSITE" id="PS50005">
    <property type="entry name" value="TPR"/>
    <property type="match status" value="1"/>
</dbReference>
<dbReference type="Gene3D" id="1.25.40.10">
    <property type="entry name" value="Tetratricopeptide repeat domain"/>
    <property type="match status" value="1"/>
</dbReference>
<dbReference type="SUPFAM" id="SSF48452">
    <property type="entry name" value="TPR-like"/>
    <property type="match status" value="1"/>
</dbReference>
<dbReference type="Gene3D" id="3.40.50.2000">
    <property type="entry name" value="Glycogen Phosphorylase B"/>
    <property type="match status" value="1"/>
</dbReference>
<dbReference type="SUPFAM" id="SSF53756">
    <property type="entry name" value="UDP-Glycosyltransferase/glycogen phosphorylase"/>
    <property type="match status" value="1"/>
</dbReference>
<name>A0A258HH84_9CAUL</name>
<dbReference type="InterPro" id="IPR011990">
    <property type="entry name" value="TPR-like_helical_dom_sf"/>
</dbReference>
<gene>
    <name evidence="2" type="ORF">B7Y86_10375</name>
</gene>
<dbReference type="PANTHER" id="PTHR46656">
    <property type="entry name" value="PUTATIVE-RELATED"/>
    <property type="match status" value="1"/>
</dbReference>
<accession>A0A258HH84</accession>
<protein>
    <submittedName>
        <fullName evidence="2">Uncharacterized protein</fullName>
    </submittedName>
</protein>
<dbReference type="EMBL" id="NCEQ01000008">
    <property type="protein sequence ID" value="OYX56341.1"/>
    <property type="molecule type" value="Genomic_DNA"/>
</dbReference>
<dbReference type="PANTHER" id="PTHR46656:SF3">
    <property type="entry name" value="PUTATIVE-RELATED"/>
    <property type="match status" value="1"/>
</dbReference>